<dbReference type="InterPro" id="IPR029044">
    <property type="entry name" value="Nucleotide-diphossugar_trans"/>
</dbReference>
<dbReference type="Proteomes" id="UP001519271">
    <property type="component" value="Unassembled WGS sequence"/>
</dbReference>
<protein>
    <submittedName>
        <fullName evidence="1">GT2 family glycosyltransferase</fullName>
    </submittedName>
</protein>
<dbReference type="Pfam" id="PF13641">
    <property type="entry name" value="Glyco_tranf_2_3"/>
    <property type="match status" value="1"/>
</dbReference>
<dbReference type="PANTHER" id="PTHR43179">
    <property type="entry name" value="RHAMNOSYLTRANSFERASE WBBL"/>
    <property type="match status" value="1"/>
</dbReference>
<evidence type="ECO:0000313" key="1">
    <source>
        <dbReference type="EMBL" id="MBP1919677.1"/>
    </source>
</evidence>
<name>A0ABS4G540_9CLOT</name>
<dbReference type="RefSeq" id="WP_209459874.1">
    <property type="nucleotide sequence ID" value="NZ_JAGGKC010000018.1"/>
</dbReference>
<accession>A0ABS4G540</accession>
<gene>
    <name evidence="1" type="ORF">J2Z34_002173</name>
</gene>
<reference evidence="1 2" key="1">
    <citation type="submission" date="2021-03" db="EMBL/GenBank/DDBJ databases">
        <title>Genomic Encyclopedia of Type Strains, Phase IV (KMG-IV): sequencing the most valuable type-strain genomes for metagenomic binning, comparative biology and taxonomic classification.</title>
        <authorList>
            <person name="Goeker M."/>
        </authorList>
    </citation>
    <scope>NUCLEOTIDE SEQUENCE [LARGE SCALE GENOMIC DNA]</scope>
    <source>
        <strain evidence="1 2">DSM 6139</strain>
    </source>
</reference>
<keyword evidence="2" id="KW-1185">Reference proteome</keyword>
<dbReference type="EMBL" id="JAGGKC010000018">
    <property type="protein sequence ID" value="MBP1919677.1"/>
    <property type="molecule type" value="Genomic_DNA"/>
</dbReference>
<comment type="caution">
    <text evidence="1">The sequence shown here is derived from an EMBL/GenBank/DDBJ whole genome shotgun (WGS) entry which is preliminary data.</text>
</comment>
<dbReference type="PANTHER" id="PTHR43179:SF7">
    <property type="entry name" value="RHAMNOSYLTRANSFERASE WBBL"/>
    <property type="match status" value="1"/>
</dbReference>
<proteinExistence type="predicted"/>
<organism evidence="1 2">
    <name type="scientific">Youngiibacter multivorans</name>
    <dbReference type="NCBI Taxonomy" id="937251"/>
    <lineage>
        <taxon>Bacteria</taxon>
        <taxon>Bacillati</taxon>
        <taxon>Bacillota</taxon>
        <taxon>Clostridia</taxon>
        <taxon>Eubacteriales</taxon>
        <taxon>Clostridiaceae</taxon>
        <taxon>Youngiibacter</taxon>
    </lineage>
</organism>
<dbReference type="CDD" id="cd04186">
    <property type="entry name" value="GT_2_like_c"/>
    <property type="match status" value="1"/>
</dbReference>
<sequence length="284" mass="32324">MDVSIIIVNYNTMELTGKAIDSVVNTVKNHSYEIILVDNGSLDGSIEAFRKRKDIIFIETGENLGFSKANNIGIRASKGERILLLNSDTIARSGAIDRSVEYMDSTGMKVLGAKVVLPDGRLDKACKRSFPTPANSVWHYMYLDRLFKGSKTFGAYNLTYLDEDEIGRVECIMGAYMMVDREVIDSVGLLDEDFFMYGEDIDWCYRMGEAGYGIIYYPEAVITHYKKASFNKRRKESIREFYDSMWIFFEKHYKEKYGKGVSLAMYAGIKGKMALDLAINSLKR</sequence>
<evidence type="ECO:0000313" key="2">
    <source>
        <dbReference type="Proteomes" id="UP001519271"/>
    </source>
</evidence>
<dbReference type="Gene3D" id="3.90.550.10">
    <property type="entry name" value="Spore Coat Polysaccharide Biosynthesis Protein SpsA, Chain A"/>
    <property type="match status" value="1"/>
</dbReference>
<dbReference type="SUPFAM" id="SSF53448">
    <property type="entry name" value="Nucleotide-diphospho-sugar transferases"/>
    <property type="match status" value="1"/>
</dbReference>